<name>A0ABQ0SHG8_NOVHA</name>
<accession>A0ABQ0SHG8</accession>
<dbReference type="EMBL" id="BJNN01000127">
    <property type="protein sequence ID" value="GEC64602.1"/>
    <property type="molecule type" value="Genomic_DNA"/>
</dbReference>
<comment type="caution">
    <text evidence="1">The sequence shown here is derived from an EMBL/GenBank/DDBJ whole genome shotgun (WGS) entry which is preliminary data.</text>
</comment>
<dbReference type="RefSeq" id="WP_141312933.1">
    <property type="nucleotide sequence ID" value="NZ_BJNN01000127.1"/>
</dbReference>
<proteinExistence type="predicted"/>
<gene>
    <name evidence="1" type="ORF">GHA01_24510</name>
</gene>
<dbReference type="Proteomes" id="UP000319478">
    <property type="component" value="Unassembled WGS sequence"/>
</dbReference>
<protein>
    <submittedName>
        <fullName evidence="1">Uncharacterized protein</fullName>
    </submittedName>
</protein>
<sequence>MSDVQTTLQTFITAFNDNLTKVNELIKIIEIYGYNSTLKTVVNNSDEYSNVRQNALVLIGSIIPTIIFTTSTDAENLKDELSYIFDAESYFITDRQLFTYFNDLQASIQTVLSENGFGLPELITYTTKNSLPAALISQNLYGDGSYDDDIIQRNNENVIHPLFMPLSLTVLSGVENV</sequence>
<organism evidence="1 2">
    <name type="scientific">Novacetimonas hansenii</name>
    <name type="common">Komagataeibacter hansenii</name>
    <dbReference type="NCBI Taxonomy" id="436"/>
    <lineage>
        <taxon>Bacteria</taxon>
        <taxon>Pseudomonadati</taxon>
        <taxon>Pseudomonadota</taxon>
        <taxon>Alphaproteobacteria</taxon>
        <taxon>Acetobacterales</taxon>
        <taxon>Acetobacteraceae</taxon>
        <taxon>Novacetimonas</taxon>
    </lineage>
</organism>
<evidence type="ECO:0000313" key="2">
    <source>
        <dbReference type="Proteomes" id="UP000319478"/>
    </source>
</evidence>
<evidence type="ECO:0000313" key="1">
    <source>
        <dbReference type="EMBL" id="GEC64602.1"/>
    </source>
</evidence>
<keyword evidence="2" id="KW-1185">Reference proteome</keyword>
<reference evidence="1 2" key="1">
    <citation type="submission" date="2019-06" db="EMBL/GenBank/DDBJ databases">
        <title>Whole genome shotgun sequence of Komagataeibacter hansenii NBRC 14820.</title>
        <authorList>
            <person name="Hosoyama A."/>
            <person name="Uohara A."/>
            <person name="Ohji S."/>
            <person name="Ichikawa N."/>
        </authorList>
    </citation>
    <scope>NUCLEOTIDE SEQUENCE [LARGE SCALE GENOMIC DNA]</scope>
    <source>
        <strain evidence="1 2">NBRC 14820</strain>
    </source>
</reference>